<dbReference type="AlphaFoldDB" id="A0A2K9MDQ4"/>
<evidence type="ECO:0000313" key="9">
    <source>
        <dbReference type="EMBL" id="AUM73734.1"/>
    </source>
</evidence>
<gene>
    <name evidence="9" type="ORF">CYR75_05055</name>
</gene>
<evidence type="ECO:0000256" key="2">
    <source>
        <dbReference type="ARBA" id="ARBA00005811"/>
    </source>
</evidence>
<keyword evidence="6 8" id="KW-0472">Membrane</keyword>
<comment type="subcellular location">
    <subcellularLocation>
        <location evidence="1">Cell membrane</location>
        <topology evidence="1">Single-pass membrane protein</topology>
    </subcellularLocation>
    <subcellularLocation>
        <location evidence="7">Cell membrane</location>
        <topology evidence="7">Single-pass type II membrane protein</topology>
    </subcellularLocation>
</comment>
<keyword evidence="5 8" id="KW-1133">Transmembrane helix</keyword>
<keyword evidence="3" id="KW-1003">Cell membrane</keyword>
<dbReference type="GO" id="GO:0005886">
    <property type="term" value="C:plasma membrane"/>
    <property type="evidence" value="ECO:0007669"/>
    <property type="project" value="UniProtKB-SubCell"/>
</dbReference>
<keyword evidence="7" id="KW-0813">Transport</keyword>
<evidence type="ECO:0008006" key="11">
    <source>
        <dbReference type="Google" id="ProtNLM"/>
    </source>
</evidence>
<dbReference type="GO" id="GO:0015031">
    <property type="term" value="P:protein transport"/>
    <property type="evidence" value="ECO:0007669"/>
    <property type="project" value="UniProtKB-KW"/>
</dbReference>
<dbReference type="RefSeq" id="WP_101499088.1">
    <property type="nucleotide sequence ID" value="NZ_CP025583.1"/>
</dbReference>
<name>A0A2K9MDQ4_9RHOB</name>
<dbReference type="OrthoDB" id="7851776at2"/>
<keyword evidence="4 7" id="KW-0812">Transmembrane</keyword>
<keyword evidence="10" id="KW-1185">Reference proteome</keyword>
<dbReference type="EMBL" id="CP025583">
    <property type="protein sequence ID" value="AUM73734.1"/>
    <property type="molecule type" value="Genomic_DNA"/>
</dbReference>
<keyword evidence="7" id="KW-0653">Protein transport</keyword>
<evidence type="ECO:0000256" key="7">
    <source>
        <dbReference type="RuleBase" id="RU003879"/>
    </source>
</evidence>
<dbReference type="PANTHER" id="PTHR30558">
    <property type="entry name" value="EXBD MEMBRANE COMPONENT OF PMF-DRIVEN MACROMOLECULE IMPORT SYSTEM"/>
    <property type="match status" value="1"/>
</dbReference>
<evidence type="ECO:0000256" key="1">
    <source>
        <dbReference type="ARBA" id="ARBA00004162"/>
    </source>
</evidence>
<evidence type="ECO:0000256" key="3">
    <source>
        <dbReference type="ARBA" id="ARBA00022475"/>
    </source>
</evidence>
<accession>A0A2K9MDQ4</accession>
<organism evidence="9 10">
    <name type="scientific">Paracoccus jeotgali</name>
    <dbReference type="NCBI Taxonomy" id="2065379"/>
    <lineage>
        <taxon>Bacteria</taxon>
        <taxon>Pseudomonadati</taxon>
        <taxon>Pseudomonadota</taxon>
        <taxon>Alphaproteobacteria</taxon>
        <taxon>Rhodobacterales</taxon>
        <taxon>Paracoccaceae</taxon>
        <taxon>Paracoccus</taxon>
    </lineage>
</organism>
<reference evidence="10" key="1">
    <citation type="submission" date="2017-12" db="EMBL/GenBank/DDBJ databases">
        <title>Genomic analysis of Paracoccus sp. CBA4604.</title>
        <authorList>
            <person name="Roh S.W."/>
            <person name="Kim J.Y."/>
            <person name="Kim J.S."/>
        </authorList>
    </citation>
    <scope>NUCLEOTIDE SEQUENCE [LARGE SCALE GENOMIC DNA]</scope>
    <source>
        <strain evidence="10">CBA4604</strain>
    </source>
</reference>
<sequence length="151" mass="16403">MAAPVSAHARRPGIVLPRRNRRYRFSMTPLADVMFQLLIFFMLTSHITSYSLLDIRAGGVIGATAGTQDRQGTDIRRTVIWTLQENGAIQVSGQRFAPDRLDALAGALEAQGTTDVLILLRDEVPVQRLVTVLQTLAALDGVTVTVAEGGF</sequence>
<evidence type="ECO:0000256" key="4">
    <source>
        <dbReference type="ARBA" id="ARBA00022692"/>
    </source>
</evidence>
<evidence type="ECO:0000256" key="8">
    <source>
        <dbReference type="SAM" id="Phobius"/>
    </source>
</evidence>
<dbReference type="Proteomes" id="UP000234882">
    <property type="component" value="Chromosome"/>
</dbReference>
<protein>
    <recommendedName>
        <fullName evidence="11">Biopolymer transporter ExbD</fullName>
    </recommendedName>
</protein>
<proteinExistence type="inferred from homology"/>
<feature type="transmembrane region" description="Helical" evidence="8">
    <location>
        <begin position="33"/>
        <end position="53"/>
    </location>
</feature>
<comment type="similarity">
    <text evidence="2 7">Belongs to the ExbD/TolR family.</text>
</comment>
<evidence type="ECO:0000313" key="10">
    <source>
        <dbReference type="Proteomes" id="UP000234882"/>
    </source>
</evidence>
<evidence type="ECO:0000256" key="5">
    <source>
        <dbReference type="ARBA" id="ARBA00022989"/>
    </source>
</evidence>
<dbReference type="Pfam" id="PF02472">
    <property type="entry name" value="ExbD"/>
    <property type="match status" value="1"/>
</dbReference>
<dbReference type="InterPro" id="IPR003400">
    <property type="entry name" value="ExbD"/>
</dbReference>
<dbReference type="GO" id="GO:0022857">
    <property type="term" value="F:transmembrane transporter activity"/>
    <property type="evidence" value="ECO:0007669"/>
    <property type="project" value="InterPro"/>
</dbReference>
<evidence type="ECO:0000256" key="6">
    <source>
        <dbReference type="ARBA" id="ARBA00023136"/>
    </source>
</evidence>
<dbReference type="KEGG" id="paru:CYR75_05055"/>